<comment type="catalytic activity">
    <reaction evidence="9">
        <text>tRNA(Glu) + L-glutamate + ATP = L-glutamyl-tRNA(Glu) + AMP + diphosphate</text>
        <dbReference type="Rhea" id="RHEA:23540"/>
        <dbReference type="Rhea" id="RHEA-COMP:9663"/>
        <dbReference type="Rhea" id="RHEA-COMP:9680"/>
        <dbReference type="ChEBI" id="CHEBI:29985"/>
        <dbReference type="ChEBI" id="CHEBI:30616"/>
        <dbReference type="ChEBI" id="CHEBI:33019"/>
        <dbReference type="ChEBI" id="CHEBI:78442"/>
        <dbReference type="ChEBI" id="CHEBI:78520"/>
        <dbReference type="ChEBI" id="CHEBI:456215"/>
        <dbReference type="EC" id="6.1.1.17"/>
    </reaction>
</comment>
<dbReference type="Pfam" id="PF00749">
    <property type="entry name" value="tRNA-synt_1c"/>
    <property type="match status" value="1"/>
</dbReference>
<dbReference type="PANTHER" id="PTHR43311">
    <property type="entry name" value="GLUTAMATE--TRNA LIGASE"/>
    <property type="match status" value="1"/>
</dbReference>
<dbReference type="GO" id="GO:0006424">
    <property type="term" value="P:glutamyl-tRNA aminoacylation"/>
    <property type="evidence" value="ECO:0007669"/>
    <property type="project" value="UniProtKB-UniRule"/>
</dbReference>
<keyword evidence="3" id="KW-0479">Metal-binding</keyword>
<evidence type="ECO:0000313" key="12">
    <source>
        <dbReference type="EMBL" id="HDX32713.1"/>
    </source>
</evidence>
<dbReference type="InterPro" id="IPR020751">
    <property type="entry name" value="aa-tRNA-synth_I_codon-bd_sub2"/>
</dbReference>
<evidence type="ECO:0000259" key="10">
    <source>
        <dbReference type="Pfam" id="PF00749"/>
    </source>
</evidence>
<dbReference type="GO" id="GO:0005524">
    <property type="term" value="F:ATP binding"/>
    <property type="evidence" value="ECO:0007669"/>
    <property type="project" value="UniProtKB-UniRule"/>
</dbReference>
<dbReference type="InterPro" id="IPR049940">
    <property type="entry name" value="GluQ/Sye"/>
</dbReference>
<dbReference type="SUPFAM" id="SSF48163">
    <property type="entry name" value="An anticodon-binding domain of class I aminoacyl-tRNA synthetases"/>
    <property type="match status" value="1"/>
</dbReference>
<dbReference type="PRINTS" id="PR00987">
    <property type="entry name" value="TRNASYNTHGLU"/>
</dbReference>
<protein>
    <recommendedName>
        <fullName evidence="9">Glutamate--tRNA ligase</fullName>
        <ecNumber evidence="9">6.1.1.17</ecNumber>
    </recommendedName>
    <alternativeName>
        <fullName evidence="9">Glutamyl-tRNA synthetase</fullName>
        <shortName evidence="9">GluRS</shortName>
    </alternativeName>
</protein>
<evidence type="ECO:0000256" key="9">
    <source>
        <dbReference type="HAMAP-Rule" id="MF_00022"/>
    </source>
</evidence>
<sequence>MTKSSQTPARVRFAPSPTGYLHLGGLRTALFDWLYARHTGGQFILRIEDTDQKRYNPESLQDLMEGLRWLGLNWDEGPDIGGPHAPYIQSQRQPIYQQYANWLVEHGKAYRCYTTEEELEALRAKGLPYDRRHRNLTPEQRAAFEAAGRPFVIRFAAPLSGTTTVHDAIRGEITVENVTIVDPVLLKSDGLPTYHLAVVVDDHLMEITHVLRGEEWIPSAPLHVLLFEAFGWTPPVFVHLPVILDPSGKGKMSKRKTVVDGREFSPFVRDYIKGGYLPDAMFNFLASMGWSFDPEREIFTREEAIERFDVVDISPKATALPFSKLEWMNGVYIRKMDVTALKDAVAPFIAADLGLDVEQLRQDPRLLALTPLIQERIKLLTEATALIDWAFLPAEQITYPDPTQLIGKKLTAAQSIEVLEVARELIATVEPFEASALEATFRSRAEAMNIKLGSFLTPVRVAVTGKAVSPPLFESIQVIGREETLKRLGNAIQTLSTYAVNVV</sequence>
<accession>A0A7C1FML4</accession>
<dbReference type="EMBL" id="DSMG01000151">
    <property type="protein sequence ID" value="HDX32713.1"/>
    <property type="molecule type" value="Genomic_DNA"/>
</dbReference>
<dbReference type="GO" id="GO:0000049">
    <property type="term" value="F:tRNA binding"/>
    <property type="evidence" value="ECO:0007669"/>
    <property type="project" value="InterPro"/>
</dbReference>
<keyword evidence="6 9" id="KW-0067">ATP-binding</keyword>
<name>A0A7C1FML4_9CHLR</name>
<feature type="short sequence motif" description="'HIGH' region" evidence="9">
    <location>
        <begin position="15"/>
        <end position="25"/>
    </location>
</feature>
<dbReference type="FunFam" id="3.40.50.620:FF:000045">
    <property type="entry name" value="Glutamate--tRNA ligase, mitochondrial"/>
    <property type="match status" value="1"/>
</dbReference>
<dbReference type="NCBIfam" id="TIGR00464">
    <property type="entry name" value="gltX_bact"/>
    <property type="match status" value="1"/>
</dbReference>
<evidence type="ECO:0000256" key="8">
    <source>
        <dbReference type="ARBA" id="ARBA00023146"/>
    </source>
</evidence>
<keyword evidence="2 9" id="KW-0436">Ligase</keyword>
<dbReference type="Gene3D" id="3.40.50.620">
    <property type="entry name" value="HUPs"/>
    <property type="match status" value="1"/>
</dbReference>
<dbReference type="CDD" id="cd00808">
    <property type="entry name" value="GluRS_core"/>
    <property type="match status" value="1"/>
</dbReference>
<dbReference type="AlphaFoldDB" id="A0A7C1FML4"/>
<dbReference type="GO" id="GO:0005829">
    <property type="term" value="C:cytosol"/>
    <property type="evidence" value="ECO:0007669"/>
    <property type="project" value="TreeGrafter"/>
</dbReference>
<comment type="subunit">
    <text evidence="9">Monomer.</text>
</comment>
<dbReference type="Gene3D" id="1.10.10.350">
    <property type="match status" value="1"/>
</dbReference>
<proteinExistence type="inferred from homology"/>
<dbReference type="InterPro" id="IPR045462">
    <property type="entry name" value="aa-tRNA-synth_I_cd-bd"/>
</dbReference>
<dbReference type="GO" id="GO:0004818">
    <property type="term" value="F:glutamate-tRNA ligase activity"/>
    <property type="evidence" value="ECO:0007669"/>
    <property type="project" value="UniProtKB-UniRule"/>
</dbReference>
<comment type="similarity">
    <text evidence="1 9">Belongs to the class-I aminoacyl-tRNA synthetase family. Glutamate--tRNA ligase type 1 subfamily.</text>
</comment>
<dbReference type="SUPFAM" id="SSF52374">
    <property type="entry name" value="Nucleotidylyl transferase"/>
    <property type="match status" value="1"/>
</dbReference>
<evidence type="ECO:0000256" key="5">
    <source>
        <dbReference type="ARBA" id="ARBA00022833"/>
    </source>
</evidence>
<feature type="domain" description="Glutamyl/glutaminyl-tRNA synthetase class Ib catalytic" evidence="10">
    <location>
        <begin position="10"/>
        <end position="327"/>
    </location>
</feature>
<evidence type="ECO:0000256" key="6">
    <source>
        <dbReference type="ARBA" id="ARBA00022840"/>
    </source>
</evidence>
<comment type="caution">
    <text evidence="12">The sequence shown here is derived from an EMBL/GenBank/DDBJ whole genome shotgun (WGS) entry which is preliminary data.</text>
</comment>
<keyword evidence="4 9" id="KW-0547">Nucleotide-binding</keyword>
<dbReference type="PROSITE" id="PS00178">
    <property type="entry name" value="AA_TRNA_LIGASE_I"/>
    <property type="match status" value="1"/>
</dbReference>
<dbReference type="GO" id="GO:0008270">
    <property type="term" value="F:zinc ion binding"/>
    <property type="evidence" value="ECO:0007669"/>
    <property type="project" value="InterPro"/>
</dbReference>
<evidence type="ECO:0000256" key="7">
    <source>
        <dbReference type="ARBA" id="ARBA00022917"/>
    </source>
</evidence>
<dbReference type="InterPro" id="IPR014729">
    <property type="entry name" value="Rossmann-like_a/b/a_fold"/>
</dbReference>
<organism evidence="12">
    <name type="scientific">Caldilinea aerophila</name>
    <dbReference type="NCBI Taxonomy" id="133453"/>
    <lineage>
        <taxon>Bacteria</taxon>
        <taxon>Bacillati</taxon>
        <taxon>Chloroflexota</taxon>
        <taxon>Caldilineae</taxon>
        <taxon>Caldilineales</taxon>
        <taxon>Caldilineaceae</taxon>
        <taxon>Caldilinea</taxon>
    </lineage>
</organism>
<comment type="subcellular location">
    <subcellularLocation>
        <location evidence="9">Cytoplasm</location>
    </subcellularLocation>
</comment>
<dbReference type="Pfam" id="PF19269">
    <property type="entry name" value="Anticodon_2"/>
    <property type="match status" value="1"/>
</dbReference>
<dbReference type="HAMAP" id="MF_00022">
    <property type="entry name" value="Glu_tRNA_synth_type1"/>
    <property type="match status" value="1"/>
</dbReference>
<dbReference type="InterPro" id="IPR001412">
    <property type="entry name" value="aa-tRNA-synth_I_CS"/>
</dbReference>
<dbReference type="InterPro" id="IPR033910">
    <property type="entry name" value="GluRS_core"/>
</dbReference>
<dbReference type="InterPro" id="IPR000924">
    <property type="entry name" value="Glu/Gln-tRNA-synth"/>
</dbReference>
<comment type="caution">
    <text evidence="9">Lacks conserved residue(s) required for the propagation of feature annotation.</text>
</comment>
<evidence type="ECO:0000256" key="2">
    <source>
        <dbReference type="ARBA" id="ARBA00022598"/>
    </source>
</evidence>
<evidence type="ECO:0000256" key="4">
    <source>
        <dbReference type="ARBA" id="ARBA00022741"/>
    </source>
</evidence>
<feature type="domain" description="Aminoacyl-tRNA synthetase class I anticodon-binding" evidence="11">
    <location>
        <begin position="349"/>
        <end position="492"/>
    </location>
</feature>
<dbReference type="InterPro" id="IPR008925">
    <property type="entry name" value="aa_tRNA-synth_I_cd-bd_sf"/>
</dbReference>
<feature type="binding site" evidence="9">
    <location>
        <position position="254"/>
    </location>
    <ligand>
        <name>ATP</name>
        <dbReference type="ChEBI" id="CHEBI:30616"/>
    </ligand>
</feature>
<keyword evidence="7 9" id="KW-0648">Protein biosynthesis</keyword>
<evidence type="ECO:0000256" key="1">
    <source>
        <dbReference type="ARBA" id="ARBA00007894"/>
    </source>
</evidence>
<dbReference type="EC" id="6.1.1.17" evidence="9"/>
<keyword evidence="5" id="KW-0862">Zinc</keyword>
<gene>
    <name evidence="9" type="primary">gltX</name>
    <name evidence="12" type="ORF">ENQ20_14675</name>
</gene>
<dbReference type="InterPro" id="IPR020058">
    <property type="entry name" value="Glu/Gln-tRNA-synth_Ib_cat-dom"/>
</dbReference>
<dbReference type="InterPro" id="IPR004527">
    <property type="entry name" value="Glu-tRNA-ligase_bac/mito"/>
</dbReference>
<comment type="function">
    <text evidence="9">Catalyzes the attachment of glutamate to tRNA(Glu) in a two-step reaction: glutamate is first activated by ATP to form Glu-AMP and then transferred to the acceptor end of tRNA(Glu).</text>
</comment>
<evidence type="ECO:0000256" key="3">
    <source>
        <dbReference type="ARBA" id="ARBA00022723"/>
    </source>
</evidence>
<dbReference type="PANTHER" id="PTHR43311:SF2">
    <property type="entry name" value="GLUTAMATE--TRNA LIGASE, MITOCHONDRIAL-RELATED"/>
    <property type="match status" value="1"/>
</dbReference>
<keyword evidence="9" id="KW-0963">Cytoplasm</keyword>
<keyword evidence="8 9" id="KW-0030">Aminoacyl-tRNA synthetase</keyword>
<evidence type="ECO:0000259" key="11">
    <source>
        <dbReference type="Pfam" id="PF19269"/>
    </source>
</evidence>
<reference evidence="12" key="1">
    <citation type="journal article" date="2020" name="mSystems">
        <title>Genome- and Community-Level Interaction Insights into Carbon Utilization and Element Cycling Functions of Hydrothermarchaeota in Hydrothermal Sediment.</title>
        <authorList>
            <person name="Zhou Z."/>
            <person name="Liu Y."/>
            <person name="Xu W."/>
            <person name="Pan J."/>
            <person name="Luo Z.H."/>
            <person name="Li M."/>
        </authorList>
    </citation>
    <scope>NUCLEOTIDE SEQUENCE [LARGE SCALE GENOMIC DNA]</scope>
    <source>
        <strain evidence="12">SpSt-289</strain>
    </source>
</reference>
<feature type="short sequence motif" description="'KMSKS' region" evidence="9">
    <location>
        <begin position="251"/>
        <end position="255"/>
    </location>
</feature>